<comment type="caution">
    <text evidence="2">The sequence shown here is derived from an EMBL/GenBank/DDBJ whole genome shotgun (WGS) entry which is preliminary data.</text>
</comment>
<keyword evidence="3" id="KW-1185">Reference proteome</keyword>
<dbReference type="AlphaFoldDB" id="M0HNT3"/>
<gene>
    <name evidence="2" type="ORF">C453_12136</name>
</gene>
<dbReference type="Gene3D" id="1.10.10.10">
    <property type="entry name" value="Winged helix-like DNA-binding domain superfamily/Winged helix DNA-binding domain"/>
    <property type="match status" value="1"/>
</dbReference>
<evidence type="ECO:0000313" key="2">
    <source>
        <dbReference type="EMBL" id="ELZ84764.1"/>
    </source>
</evidence>
<dbReference type="Proteomes" id="UP000011612">
    <property type="component" value="Unassembled WGS sequence"/>
</dbReference>
<name>M0HNT3_HALEO</name>
<dbReference type="InterPro" id="IPR022687">
    <property type="entry name" value="HTH_DTXR"/>
</dbReference>
<dbReference type="GO" id="GO:0003700">
    <property type="term" value="F:DNA-binding transcription factor activity"/>
    <property type="evidence" value="ECO:0007669"/>
    <property type="project" value="InterPro"/>
</dbReference>
<dbReference type="InterPro" id="IPR050536">
    <property type="entry name" value="DtxR_MntR_Metal-Reg"/>
</dbReference>
<dbReference type="RefSeq" id="WP_008324787.1">
    <property type="nucleotide sequence ID" value="NZ_AOLK01000019.1"/>
</dbReference>
<dbReference type="STRING" id="1230453.C453_12136"/>
<proteinExistence type="predicted"/>
<protein>
    <submittedName>
        <fullName evidence="2">Mn-dependent transcriptional regulator</fullName>
    </submittedName>
</protein>
<organism evidence="2 3">
    <name type="scientific">Haloferax elongans ATCC BAA-1513</name>
    <dbReference type="NCBI Taxonomy" id="1230453"/>
    <lineage>
        <taxon>Archaea</taxon>
        <taxon>Methanobacteriati</taxon>
        <taxon>Methanobacteriota</taxon>
        <taxon>Stenosarchaea group</taxon>
        <taxon>Halobacteria</taxon>
        <taxon>Halobacteriales</taxon>
        <taxon>Haloferacaceae</taxon>
        <taxon>Haloferax</taxon>
    </lineage>
</organism>
<evidence type="ECO:0000259" key="1">
    <source>
        <dbReference type="Pfam" id="PF01325"/>
    </source>
</evidence>
<dbReference type="OrthoDB" id="266552at2157"/>
<dbReference type="PANTHER" id="PTHR33238:SF7">
    <property type="entry name" value="IRON-DEPENDENT TRANSCRIPTIONAL REGULATOR"/>
    <property type="match status" value="1"/>
</dbReference>
<dbReference type="PANTHER" id="PTHR33238">
    <property type="entry name" value="IRON (METAL) DEPENDENT REPRESSOR, DTXR FAMILY"/>
    <property type="match status" value="1"/>
</dbReference>
<feature type="domain" description="HTH dtxR-type" evidence="1">
    <location>
        <begin position="2"/>
        <end position="59"/>
    </location>
</feature>
<dbReference type="EMBL" id="AOLK01000019">
    <property type="protein sequence ID" value="ELZ84764.1"/>
    <property type="molecule type" value="Genomic_DNA"/>
</dbReference>
<dbReference type="Pfam" id="PF01325">
    <property type="entry name" value="Fe_dep_repress"/>
    <property type="match status" value="1"/>
</dbReference>
<dbReference type="InterPro" id="IPR036390">
    <property type="entry name" value="WH_DNA-bd_sf"/>
</dbReference>
<dbReference type="SMART" id="SM00529">
    <property type="entry name" value="HTH_DTXR"/>
    <property type="match status" value="1"/>
</dbReference>
<dbReference type="InterPro" id="IPR036388">
    <property type="entry name" value="WH-like_DNA-bd_sf"/>
</dbReference>
<dbReference type="SUPFAM" id="SSF46785">
    <property type="entry name" value="Winged helix' DNA-binding domain"/>
    <property type="match status" value="1"/>
</dbReference>
<evidence type="ECO:0000313" key="3">
    <source>
        <dbReference type="Proteomes" id="UP000011612"/>
    </source>
</evidence>
<reference evidence="2 3" key="1">
    <citation type="journal article" date="2014" name="PLoS Genet.">
        <title>Phylogenetically driven sequencing of extremely halophilic archaea reveals strategies for static and dynamic osmo-response.</title>
        <authorList>
            <person name="Becker E.A."/>
            <person name="Seitzer P.M."/>
            <person name="Tritt A."/>
            <person name="Larsen D."/>
            <person name="Krusor M."/>
            <person name="Yao A.I."/>
            <person name="Wu D."/>
            <person name="Madern D."/>
            <person name="Eisen J.A."/>
            <person name="Darling A.E."/>
            <person name="Facciotti M.T."/>
        </authorList>
    </citation>
    <scope>NUCLEOTIDE SEQUENCE [LARGE SCALE GENOMIC DNA]</scope>
    <source>
        <strain evidence="2 3">ATCC BAA-1513</strain>
    </source>
</reference>
<sequence length="138" mass="15223">MTSASLYLLALYIVEHREEPPVSPSVVAEQVGRSSATVIEAFHQFDEEGLVSYEPYKGVELTEAGTEAAEELHETYVTLSWFFRSVLDLDEYEAEAMEMAGIVSGDVAERLVTTLPYDGSSPAEIPEIDWGSGELEQD</sequence>
<dbReference type="GO" id="GO:0003677">
    <property type="term" value="F:DNA binding"/>
    <property type="evidence" value="ECO:0007669"/>
    <property type="project" value="InterPro"/>
</dbReference>
<dbReference type="GO" id="GO:0046914">
    <property type="term" value="F:transition metal ion binding"/>
    <property type="evidence" value="ECO:0007669"/>
    <property type="project" value="InterPro"/>
</dbReference>
<dbReference type="PATRIC" id="fig|1230453.4.peg.2399"/>
<dbReference type="InterPro" id="IPR022689">
    <property type="entry name" value="Iron_dep_repressor"/>
</dbReference>
<accession>M0HNT3</accession>